<organism evidence="1 2">
    <name type="scientific">Lunatimonas lonarensis</name>
    <dbReference type="NCBI Taxonomy" id="1232681"/>
    <lineage>
        <taxon>Bacteria</taxon>
        <taxon>Pseudomonadati</taxon>
        <taxon>Bacteroidota</taxon>
        <taxon>Cytophagia</taxon>
        <taxon>Cytophagales</taxon>
        <taxon>Cyclobacteriaceae</taxon>
    </lineage>
</organism>
<evidence type="ECO:0000313" key="1">
    <source>
        <dbReference type="EMBL" id="EON75319.1"/>
    </source>
</evidence>
<sequence length="38" mass="4203">MLLLQITTVGKTYDYRLGIGIQQKNHQLTLSSSAILPS</sequence>
<protein>
    <submittedName>
        <fullName evidence="1">Uncharacterized protein</fullName>
    </submittedName>
</protein>
<gene>
    <name evidence="1" type="ORF">ADIS_4232</name>
</gene>
<comment type="caution">
    <text evidence="1">The sequence shown here is derived from an EMBL/GenBank/DDBJ whole genome shotgun (WGS) entry which is preliminary data.</text>
</comment>
<dbReference type="AlphaFoldDB" id="R7ZMS7"/>
<dbReference type="Proteomes" id="UP000013909">
    <property type="component" value="Unassembled WGS sequence"/>
</dbReference>
<accession>R7ZMS7</accession>
<reference evidence="1 2" key="1">
    <citation type="submission" date="2013-02" db="EMBL/GenBank/DDBJ databases">
        <title>A novel strain isolated from Lonar lake, Maharashtra, India.</title>
        <authorList>
            <person name="Singh A."/>
        </authorList>
    </citation>
    <scope>NUCLEOTIDE SEQUENCE [LARGE SCALE GENOMIC DNA]</scope>
    <source>
        <strain evidence="1 2">AK24</strain>
    </source>
</reference>
<keyword evidence="2" id="KW-1185">Reference proteome</keyword>
<dbReference type="EMBL" id="AQHR01000109">
    <property type="protein sequence ID" value="EON75319.1"/>
    <property type="molecule type" value="Genomic_DNA"/>
</dbReference>
<name>R7ZMS7_9BACT</name>
<evidence type="ECO:0000313" key="2">
    <source>
        <dbReference type="Proteomes" id="UP000013909"/>
    </source>
</evidence>
<dbReference type="STRING" id="1232681.ADIS_4232"/>
<proteinExistence type="predicted"/>